<dbReference type="Pfam" id="PF02365">
    <property type="entry name" value="NAM"/>
    <property type="match status" value="1"/>
</dbReference>
<dbReference type="GO" id="GO:0003677">
    <property type="term" value="F:DNA binding"/>
    <property type="evidence" value="ECO:0007669"/>
    <property type="project" value="UniProtKB-KW"/>
</dbReference>
<reference evidence="7 8" key="1">
    <citation type="submission" date="2024-02" db="EMBL/GenBank/DDBJ databases">
        <title>High-quality chromosome-scale genome assembly of Pensacola bahiagrass (Paspalum notatum Flugge var. saurae).</title>
        <authorList>
            <person name="Vega J.M."/>
            <person name="Podio M."/>
            <person name="Orjuela J."/>
            <person name="Siena L.A."/>
            <person name="Pessino S.C."/>
            <person name="Combes M.C."/>
            <person name="Mariac C."/>
            <person name="Albertini E."/>
            <person name="Pupilli F."/>
            <person name="Ortiz J.P.A."/>
            <person name="Leblanc O."/>
        </authorList>
    </citation>
    <scope>NUCLEOTIDE SEQUENCE [LARGE SCALE GENOMIC DNA]</scope>
    <source>
        <strain evidence="7">R1</strain>
        <tissue evidence="7">Leaf</tissue>
    </source>
</reference>
<evidence type="ECO:0000256" key="3">
    <source>
        <dbReference type="ARBA" id="ARBA00023163"/>
    </source>
</evidence>
<sequence length="494" mass="53890">MELPAGFRFHPTDEELVVHYLANQAAGFPCPAPGVVAEANIYACDPWELLIPATDADAAERYFFSPRERKYPNGARPNRAAGGGYWKATGTDKPVLSSSETTNQRVVGVKKALVFYSGRPPRGVKTGWIMHEYRLVTGGGEAAGNSATSSSRGPSSSSTTSMRLDEWVLCRIYKKSNFSSSSLQHLIISDQEQEEASSTVEQQDSRGNNINAAAATLAFSHKSEALDHDGHQFRQSQSQTRPTMTKSCSLTDLLNTIDGSALSQMLLLDEDDGGPEEVDAHDAEPLIYYPERTTAHTHPQSLINYNNNNVVMNGGSSSHFISNNLLPPRAVDAACSDNNGLMLKRKRTMTAMDGAAGSSSLDDDGSSKRLKLLPTARQGSYCSQLLVDTNNAAGFQFQFQFQSLPPDAVVASQESFYKQHPVETLTGRALGFCDLNYPEFLLSTHYVEHFIPEHLSCNSQANIASYSAATSECMRCASSEQHMHGATRRPLNSR</sequence>
<dbReference type="PROSITE" id="PS51005">
    <property type="entry name" value="NAC"/>
    <property type="match status" value="1"/>
</dbReference>
<keyword evidence="8" id="KW-1185">Reference proteome</keyword>
<feature type="domain" description="NAC" evidence="6">
    <location>
        <begin position="3"/>
        <end position="175"/>
    </location>
</feature>
<keyword evidence="3" id="KW-0804">Transcription</keyword>
<dbReference type="PANTHER" id="PTHR31719:SF106">
    <property type="entry name" value="NAC TRANSCRIPTION FACTOR ONAC010"/>
    <property type="match status" value="1"/>
</dbReference>
<evidence type="ECO:0000256" key="2">
    <source>
        <dbReference type="ARBA" id="ARBA00023125"/>
    </source>
</evidence>
<organism evidence="7 8">
    <name type="scientific">Paspalum notatum var. saurae</name>
    <dbReference type="NCBI Taxonomy" id="547442"/>
    <lineage>
        <taxon>Eukaryota</taxon>
        <taxon>Viridiplantae</taxon>
        <taxon>Streptophyta</taxon>
        <taxon>Embryophyta</taxon>
        <taxon>Tracheophyta</taxon>
        <taxon>Spermatophyta</taxon>
        <taxon>Magnoliopsida</taxon>
        <taxon>Liliopsida</taxon>
        <taxon>Poales</taxon>
        <taxon>Poaceae</taxon>
        <taxon>PACMAD clade</taxon>
        <taxon>Panicoideae</taxon>
        <taxon>Andropogonodae</taxon>
        <taxon>Paspaleae</taxon>
        <taxon>Paspalinae</taxon>
        <taxon>Paspalum</taxon>
    </lineage>
</organism>
<evidence type="ECO:0000313" key="7">
    <source>
        <dbReference type="EMBL" id="WVZ54708.1"/>
    </source>
</evidence>
<dbReference type="EMBL" id="CP144745">
    <property type="protein sequence ID" value="WVZ54708.1"/>
    <property type="molecule type" value="Genomic_DNA"/>
</dbReference>
<evidence type="ECO:0000313" key="8">
    <source>
        <dbReference type="Proteomes" id="UP001341281"/>
    </source>
</evidence>
<keyword evidence="1" id="KW-0805">Transcription regulation</keyword>
<feature type="compositionally biased region" description="Low complexity" evidence="5">
    <location>
        <begin position="146"/>
        <end position="160"/>
    </location>
</feature>
<dbReference type="GO" id="GO:0006355">
    <property type="term" value="P:regulation of DNA-templated transcription"/>
    <property type="evidence" value="ECO:0007669"/>
    <property type="project" value="InterPro"/>
</dbReference>
<proteinExistence type="predicted"/>
<name>A0AAQ3SLU1_PASNO</name>
<dbReference type="InterPro" id="IPR003441">
    <property type="entry name" value="NAC-dom"/>
</dbReference>
<keyword evidence="2" id="KW-0238">DNA-binding</keyword>
<protein>
    <recommendedName>
        <fullName evidence="6">NAC domain-containing protein</fullName>
    </recommendedName>
</protein>
<feature type="region of interest" description="Disordered" evidence="5">
    <location>
        <begin position="140"/>
        <end position="160"/>
    </location>
</feature>
<evidence type="ECO:0000259" key="6">
    <source>
        <dbReference type="PROSITE" id="PS51005"/>
    </source>
</evidence>
<evidence type="ECO:0000256" key="1">
    <source>
        <dbReference type="ARBA" id="ARBA00023015"/>
    </source>
</evidence>
<dbReference type="Gene3D" id="2.170.150.80">
    <property type="entry name" value="NAC domain"/>
    <property type="match status" value="1"/>
</dbReference>
<dbReference type="PANTHER" id="PTHR31719">
    <property type="entry name" value="NAC TRANSCRIPTION FACTOR 56"/>
    <property type="match status" value="1"/>
</dbReference>
<dbReference type="InterPro" id="IPR036093">
    <property type="entry name" value="NAC_dom_sf"/>
</dbReference>
<gene>
    <name evidence="7" type="ORF">U9M48_005466</name>
</gene>
<accession>A0AAQ3SLU1</accession>
<evidence type="ECO:0000256" key="4">
    <source>
        <dbReference type="ARBA" id="ARBA00023242"/>
    </source>
</evidence>
<evidence type="ECO:0000256" key="5">
    <source>
        <dbReference type="SAM" id="MobiDB-lite"/>
    </source>
</evidence>
<dbReference type="SUPFAM" id="SSF101941">
    <property type="entry name" value="NAC domain"/>
    <property type="match status" value="1"/>
</dbReference>
<dbReference type="AlphaFoldDB" id="A0AAQ3SLU1"/>
<dbReference type="Proteomes" id="UP001341281">
    <property type="component" value="Chromosome 01"/>
</dbReference>
<keyword evidence="4" id="KW-0539">Nucleus</keyword>